<dbReference type="AlphaFoldDB" id="A0A8J4F4L2"/>
<keyword evidence="2" id="KW-1133">Transmembrane helix</keyword>
<comment type="caution">
    <text evidence="4">The sequence shown here is derived from an EMBL/GenBank/DDBJ whole genome shotgun (WGS) entry which is preliminary data.</text>
</comment>
<evidence type="ECO:0000256" key="1">
    <source>
        <dbReference type="SAM" id="MobiDB-lite"/>
    </source>
</evidence>
<evidence type="ECO:0000256" key="2">
    <source>
        <dbReference type="SAM" id="Phobius"/>
    </source>
</evidence>
<gene>
    <name evidence="4" type="ORF">Vafri_14575</name>
</gene>
<dbReference type="InterPro" id="IPR040463">
    <property type="entry name" value="BAP29/BAP31_N"/>
</dbReference>
<protein>
    <recommendedName>
        <fullName evidence="3">BAP29/BAP31 transmembrane domain-containing protein</fullName>
    </recommendedName>
</protein>
<feature type="transmembrane region" description="Helical" evidence="2">
    <location>
        <begin position="6"/>
        <end position="29"/>
    </location>
</feature>
<feature type="transmembrane region" description="Helical" evidence="2">
    <location>
        <begin position="102"/>
        <end position="119"/>
    </location>
</feature>
<dbReference type="Proteomes" id="UP000747399">
    <property type="component" value="Unassembled WGS sequence"/>
</dbReference>
<feature type="domain" description="BAP29/BAP31 transmembrane" evidence="3">
    <location>
        <begin position="4"/>
        <end position="133"/>
    </location>
</feature>
<organism evidence="4 5">
    <name type="scientific">Volvox africanus</name>
    <dbReference type="NCBI Taxonomy" id="51714"/>
    <lineage>
        <taxon>Eukaryota</taxon>
        <taxon>Viridiplantae</taxon>
        <taxon>Chlorophyta</taxon>
        <taxon>core chlorophytes</taxon>
        <taxon>Chlorophyceae</taxon>
        <taxon>CS clade</taxon>
        <taxon>Chlamydomonadales</taxon>
        <taxon>Volvocaceae</taxon>
        <taxon>Volvox</taxon>
    </lineage>
</organism>
<reference evidence="4" key="1">
    <citation type="journal article" date="2021" name="Proc. Natl. Acad. Sci. U.S.A.">
        <title>Three genomes in the algal genus Volvox reveal the fate of a haploid sex-determining region after a transition to homothallism.</title>
        <authorList>
            <person name="Yamamoto K."/>
            <person name="Hamaji T."/>
            <person name="Kawai-Toyooka H."/>
            <person name="Matsuzaki R."/>
            <person name="Takahashi F."/>
            <person name="Nishimura Y."/>
            <person name="Kawachi M."/>
            <person name="Noguchi H."/>
            <person name="Minakuchi Y."/>
            <person name="Umen J.G."/>
            <person name="Toyoda A."/>
            <person name="Nozaki H."/>
        </authorList>
    </citation>
    <scope>NUCLEOTIDE SEQUENCE</scope>
    <source>
        <strain evidence="4">NIES-3780</strain>
    </source>
</reference>
<accession>A0A8J4F4L2</accession>
<feature type="compositionally biased region" description="Basic and acidic residues" evidence="1">
    <location>
        <begin position="171"/>
        <end position="180"/>
    </location>
</feature>
<dbReference type="Pfam" id="PF05529">
    <property type="entry name" value="Bap31"/>
    <property type="match status" value="1"/>
</dbReference>
<evidence type="ECO:0000313" key="5">
    <source>
        <dbReference type="Proteomes" id="UP000747399"/>
    </source>
</evidence>
<evidence type="ECO:0000259" key="3">
    <source>
        <dbReference type="Pfam" id="PF05529"/>
    </source>
</evidence>
<feature type="region of interest" description="Disordered" evidence="1">
    <location>
        <begin position="156"/>
        <end position="180"/>
    </location>
</feature>
<proteinExistence type="predicted"/>
<evidence type="ECO:0000313" key="4">
    <source>
        <dbReference type="EMBL" id="GIL59912.1"/>
    </source>
</evidence>
<sequence>MSGWKLVVYWLLPPPLILTILLILPMPSVARKGLLKVTRQFMCWKIGGQLQLLHVALTITGIAFAVTATTTYSMSREHIDPTLTPNQRSYALARKWRQERNFWIAALTFLLWGLLGRFYQLMMDHVALRERVRYLELGVVAPLASSAAAATRVKGVKEGVEPSAPPAPTEVLKREEKKTK</sequence>
<dbReference type="EMBL" id="BNCO01000037">
    <property type="protein sequence ID" value="GIL59912.1"/>
    <property type="molecule type" value="Genomic_DNA"/>
</dbReference>
<keyword evidence="2" id="KW-0812">Transmembrane</keyword>
<keyword evidence="2" id="KW-0472">Membrane</keyword>
<name>A0A8J4F4L2_9CHLO</name>
<keyword evidence="5" id="KW-1185">Reference proteome</keyword>
<feature type="transmembrane region" description="Helical" evidence="2">
    <location>
        <begin position="50"/>
        <end position="72"/>
    </location>
</feature>